<organism evidence="2 3">
    <name type="scientific">Phenylobacterium deserti</name>
    <dbReference type="NCBI Taxonomy" id="1914756"/>
    <lineage>
        <taxon>Bacteria</taxon>
        <taxon>Pseudomonadati</taxon>
        <taxon>Pseudomonadota</taxon>
        <taxon>Alphaproteobacteria</taxon>
        <taxon>Caulobacterales</taxon>
        <taxon>Caulobacteraceae</taxon>
        <taxon>Phenylobacterium</taxon>
    </lineage>
</organism>
<comment type="caution">
    <text evidence="2">The sequence shown here is derived from an EMBL/GenBank/DDBJ whole genome shotgun (WGS) entry which is preliminary data.</text>
</comment>
<evidence type="ECO:0000256" key="1">
    <source>
        <dbReference type="SAM" id="MobiDB-lite"/>
    </source>
</evidence>
<gene>
    <name evidence="2" type="ORF">DJ018_17640</name>
</gene>
<reference evidence="3" key="1">
    <citation type="submission" date="2018-05" db="EMBL/GenBank/DDBJ databases">
        <authorList>
            <person name="Li X."/>
        </authorList>
    </citation>
    <scope>NUCLEOTIDE SEQUENCE [LARGE SCALE GENOMIC DNA]</scope>
    <source>
        <strain evidence="3">YIM 73061</strain>
    </source>
</reference>
<proteinExistence type="predicted"/>
<keyword evidence="3" id="KW-1185">Reference proteome</keyword>
<accession>A0A328A8T6</accession>
<dbReference type="Proteomes" id="UP000249725">
    <property type="component" value="Unassembled WGS sequence"/>
</dbReference>
<dbReference type="EMBL" id="QFYR01000005">
    <property type="protein sequence ID" value="RAK50980.1"/>
    <property type="molecule type" value="Genomic_DNA"/>
</dbReference>
<evidence type="ECO:0000313" key="2">
    <source>
        <dbReference type="EMBL" id="RAK50980.1"/>
    </source>
</evidence>
<feature type="region of interest" description="Disordered" evidence="1">
    <location>
        <begin position="1"/>
        <end position="42"/>
    </location>
</feature>
<sequence>MSGQANPPIGGGTNSRSLNDTVAETGPGVPTDAVGPGQLSVPEQLELSEGPEAEAMAAKLQREASRFQGEP</sequence>
<dbReference type="AlphaFoldDB" id="A0A328A8T6"/>
<dbReference type="RefSeq" id="WP_111516290.1">
    <property type="nucleotide sequence ID" value="NZ_QFYR01000005.1"/>
</dbReference>
<dbReference type="OrthoDB" id="7575237at2"/>
<evidence type="ECO:0000313" key="3">
    <source>
        <dbReference type="Proteomes" id="UP000249725"/>
    </source>
</evidence>
<protein>
    <submittedName>
        <fullName evidence="2">Uncharacterized protein</fullName>
    </submittedName>
</protein>
<name>A0A328A8T6_9CAUL</name>